<dbReference type="EMBL" id="LAZR01008323">
    <property type="protein sequence ID" value="KKM79513.1"/>
    <property type="molecule type" value="Genomic_DNA"/>
</dbReference>
<accession>A0A0F9KC45</accession>
<name>A0A0F9KC45_9ZZZZ</name>
<organism evidence="1">
    <name type="scientific">marine sediment metagenome</name>
    <dbReference type="NCBI Taxonomy" id="412755"/>
    <lineage>
        <taxon>unclassified sequences</taxon>
        <taxon>metagenomes</taxon>
        <taxon>ecological metagenomes</taxon>
    </lineage>
</organism>
<sequence length="267" mass="29962">MYEDAGEIMKLVSARRTEMEPLRTRFQDDFGIYTLEESPDFKPGYKKYTSPAPKNFFNKILDGGNRASLTIQVNTGEDAQEDERANANDAELFLIGALNDIDRNGRKRRQKALRRLITFFGCLRGWAVLRCLVHVPAGETHTVFKVDVWDIMHTTWEDGVDGLEWIAYQRKATKAQILGEYGVEIEGADATITDFWTKEKNCVVLNQGEFLKDPEPHNIGHVPLGVFDVGDMPDLQTKDFSGTGGSAGALNTMEFQGESVYSTVRGL</sequence>
<feature type="non-terminal residue" evidence="1">
    <location>
        <position position="267"/>
    </location>
</feature>
<gene>
    <name evidence="1" type="ORF">LCGC14_1349260</name>
</gene>
<dbReference type="AlphaFoldDB" id="A0A0F9KC45"/>
<proteinExistence type="predicted"/>
<protein>
    <submittedName>
        <fullName evidence="1">Uncharacterized protein</fullName>
    </submittedName>
</protein>
<evidence type="ECO:0000313" key="1">
    <source>
        <dbReference type="EMBL" id="KKM79513.1"/>
    </source>
</evidence>
<reference evidence="1" key="1">
    <citation type="journal article" date="2015" name="Nature">
        <title>Complex archaea that bridge the gap between prokaryotes and eukaryotes.</title>
        <authorList>
            <person name="Spang A."/>
            <person name="Saw J.H."/>
            <person name="Jorgensen S.L."/>
            <person name="Zaremba-Niedzwiedzka K."/>
            <person name="Martijn J."/>
            <person name="Lind A.E."/>
            <person name="van Eijk R."/>
            <person name="Schleper C."/>
            <person name="Guy L."/>
            <person name="Ettema T.J."/>
        </authorList>
    </citation>
    <scope>NUCLEOTIDE SEQUENCE</scope>
</reference>
<comment type="caution">
    <text evidence="1">The sequence shown here is derived from an EMBL/GenBank/DDBJ whole genome shotgun (WGS) entry which is preliminary data.</text>
</comment>